<dbReference type="STRING" id="9009.A0A226MC45"/>
<dbReference type="Pfam" id="PF13176">
    <property type="entry name" value="TPR_7"/>
    <property type="match status" value="1"/>
</dbReference>
<sequence>MIQRAKPKVERDVSSVQAAASSRREKSLKGFLIAKLYFGIKEYGLAKRYISSYLSVRERDPRAHRFLGQIYEAQDNTEEAVGCYKQRLLESEGEDGRDQLLDVIRTELRARPDDPDLNIRLVAVYRSSNRLRDAVLHCQEAEKTRAVESSLEWCSVS</sequence>
<comment type="caution">
    <text evidence="1">The sequence shown here is derived from an EMBL/GenBank/DDBJ whole genome shotgun (WGS) entry which is preliminary data.</text>
</comment>
<protein>
    <submittedName>
        <fullName evidence="1">Uncharacterized protein</fullName>
    </submittedName>
</protein>
<keyword evidence="2" id="KW-1185">Reference proteome</keyword>
<dbReference type="Gene3D" id="1.25.40.10">
    <property type="entry name" value="Tetratricopeptide repeat domain"/>
    <property type="match status" value="1"/>
</dbReference>
<dbReference type="SUPFAM" id="SSF48452">
    <property type="entry name" value="TPR-like"/>
    <property type="match status" value="1"/>
</dbReference>
<dbReference type="Proteomes" id="UP000198323">
    <property type="component" value="Unassembled WGS sequence"/>
</dbReference>
<dbReference type="OrthoDB" id="2357150at2759"/>
<accession>A0A226MC45</accession>
<gene>
    <name evidence="1" type="ORF">ASZ78_002392</name>
</gene>
<evidence type="ECO:0000313" key="2">
    <source>
        <dbReference type="Proteomes" id="UP000198323"/>
    </source>
</evidence>
<proteinExistence type="predicted"/>
<evidence type="ECO:0000313" key="1">
    <source>
        <dbReference type="EMBL" id="OXB52855.1"/>
    </source>
</evidence>
<dbReference type="InterPro" id="IPR011990">
    <property type="entry name" value="TPR-like_helical_dom_sf"/>
</dbReference>
<dbReference type="AlphaFoldDB" id="A0A226MC45"/>
<organism evidence="1 2">
    <name type="scientific">Callipepla squamata</name>
    <name type="common">Scaled quail</name>
    <dbReference type="NCBI Taxonomy" id="9009"/>
    <lineage>
        <taxon>Eukaryota</taxon>
        <taxon>Metazoa</taxon>
        <taxon>Chordata</taxon>
        <taxon>Craniata</taxon>
        <taxon>Vertebrata</taxon>
        <taxon>Euteleostomi</taxon>
        <taxon>Archelosauria</taxon>
        <taxon>Archosauria</taxon>
        <taxon>Dinosauria</taxon>
        <taxon>Saurischia</taxon>
        <taxon>Theropoda</taxon>
        <taxon>Coelurosauria</taxon>
        <taxon>Aves</taxon>
        <taxon>Neognathae</taxon>
        <taxon>Galloanserae</taxon>
        <taxon>Galliformes</taxon>
        <taxon>Odontophoridae</taxon>
        <taxon>Callipepla</taxon>
    </lineage>
</organism>
<dbReference type="EMBL" id="MCFN01001821">
    <property type="protein sequence ID" value="OXB52855.1"/>
    <property type="molecule type" value="Genomic_DNA"/>
</dbReference>
<dbReference type="InterPro" id="IPR019734">
    <property type="entry name" value="TPR_rpt"/>
</dbReference>
<reference evidence="1 2" key="1">
    <citation type="submission" date="2016-07" db="EMBL/GenBank/DDBJ databases">
        <title>Disparate Historic Effective Population Sizes Predicted by Modern Levels of Genome Diversity for the Scaled Quail (Callipepla squamata) and the Northern Bobwhite (Colinus virginianus): Inferences from First and Second Generation Draft Genome Assemblies for Sympatric New World Quail.</title>
        <authorList>
            <person name="Oldeschulte D.L."/>
            <person name="Halley Y.A."/>
            <person name="Bhattarai E.K."/>
            <person name="Brashear W.A."/>
            <person name="Hill J."/>
            <person name="Metz R.P."/>
            <person name="Johnson C.D."/>
            <person name="Rollins D."/>
            <person name="Peterson M.J."/>
            <person name="Bickhart D.M."/>
            <person name="Decker J.E."/>
            <person name="Seabury C.M."/>
        </authorList>
    </citation>
    <scope>NUCLEOTIDE SEQUENCE [LARGE SCALE GENOMIC DNA]</scope>
    <source>
        <strain evidence="1 2">Texas</strain>
        <tissue evidence="1">Leg muscle</tissue>
    </source>
</reference>
<name>A0A226MC45_CALSU</name>